<evidence type="ECO:0000256" key="1">
    <source>
        <dbReference type="SAM" id="Coils"/>
    </source>
</evidence>
<organism evidence="3 4">
    <name type="scientific">Purpureocillium lilacinum</name>
    <name type="common">Paecilomyces lilacinus</name>
    <dbReference type="NCBI Taxonomy" id="33203"/>
    <lineage>
        <taxon>Eukaryota</taxon>
        <taxon>Fungi</taxon>
        <taxon>Dikarya</taxon>
        <taxon>Ascomycota</taxon>
        <taxon>Pezizomycotina</taxon>
        <taxon>Sordariomycetes</taxon>
        <taxon>Hypocreomycetidae</taxon>
        <taxon>Hypocreales</taxon>
        <taxon>Ophiocordycipitaceae</taxon>
        <taxon>Purpureocillium</taxon>
    </lineage>
</organism>
<protein>
    <submittedName>
        <fullName evidence="3">Uncharacterized protein</fullName>
    </submittedName>
</protein>
<feature type="coiled-coil region" evidence="1">
    <location>
        <begin position="153"/>
        <end position="187"/>
    </location>
</feature>
<accession>A0ABR0BDJ3</accession>
<reference evidence="3 4" key="1">
    <citation type="journal article" date="2024" name="Microbiol. Resour. Announc.">
        <title>Genome annotations for the ascomycete fungi Trichoderma harzianum, Trichoderma aggressivum, and Purpureocillium lilacinum.</title>
        <authorList>
            <person name="Beijen E.P.W."/>
            <person name="Ohm R.A."/>
        </authorList>
    </citation>
    <scope>NUCLEOTIDE SEQUENCE [LARGE SCALE GENOMIC DNA]</scope>
    <source>
        <strain evidence="3 4">CBS 150709</strain>
    </source>
</reference>
<evidence type="ECO:0000256" key="2">
    <source>
        <dbReference type="SAM" id="MobiDB-lite"/>
    </source>
</evidence>
<keyword evidence="1" id="KW-0175">Coiled coil</keyword>
<gene>
    <name evidence="3" type="ORF">Purlil1_13607</name>
</gene>
<proteinExistence type="predicted"/>
<keyword evidence="4" id="KW-1185">Reference proteome</keyword>
<name>A0ABR0BDJ3_PURLI</name>
<evidence type="ECO:0000313" key="4">
    <source>
        <dbReference type="Proteomes" id="UP001287286"/>
    </source>
</evidence>
<feature type="region of interest" description="Disordered" evidence="2">
    <location>
        <begin position="1"/>
        <end position="27"/>
    </location>
</feature>
<comment type="caution">
    <text evidence="3">The sequence shown here is derived from an EMBL/GenBank/DDBJ whole genome shotgun (WGS) entry which is preliminary data.</text>
</comment>
<feature type="compositionally biased region" description="Polar residues" evidence="2">
    <location>
        <begin position="18"/>
        <end position="27"/>
    </location>
</feature>
<dbReference type="Proteomes" id="UP001287286">
    <property type="component" value="Unassembled WGS sequence"/>
</dbReference>
<dbReference type="EMBL" id="JAWRVI010000256">
    <property type="protein sequence ID" value="KAK4069841.1"/>
    <property type="molecule type" value="Genomic_DNA"/>
</dbReference>
<sequence>MLSASRGIDTMRVDGPRTPNTNLATGTSAETEMAVTTKEQSQTGKEIPASKVRLITDWRDSYTWQYPAELSNLFSKHLSKLSMSSWKYLCDHVGQTFWALPRSTVDRVLPRMIKPAKGPVATYVDSLSSEGCVTHNETAEHEAADAVLSSEKLAEGIAEVSHLRSQLENLNMQCEALSQQLQSTLQRTYQQDADLARCMHLLNQITQPIADFEQSLAGLWVFQNPL</sequence>
<evidence type="ECO:0000313" key="3">
    <source>
        <dbReference type="EMBL" id="KAK4069841.1"/>
    </source>
</evidence>